<evidence type="ECO:0000256" key="1">
    <source>
        <dbReference type="ARBA" id="ARBA00006432"/>
    </source>
</evidence>
<reference evidence="3 4" key="1">
    <citation type="submission" date="2024-06" db="EMBL/GenBank/DDBJ databases">
        <title>Complete genome of Phlyctema vagabunda strain 19-DSS-EL-015.</title>
        <authorList>
            <person name="Fiorenzani C."/>
        </authorList>
    </citation>
    <scope>NUCLEOTIDE SEQUENCE [LARGE SCALE GENOMIC DNA]</scope>
    <source>
        <strain evidence="3 4">19-DSS-EL-015</strain>
    </source>
</reference>
<comment type="similarity">
    <text evidence="1">Belongs to the ATP-dependent AMP-binding enzyme family.</text>
</comment>
<keyword evidence="4" id="KW-1185">Reference proteome</keyword>
<name>A0ABR4PTY5_9HELO</name>
<dbReference type="EMBL" id="JBFCZG010000001">
    <property type="protein sequence ID" value="KAL3426716.1"/>
    <property type="molecule type" value="Genomic_DNA"/>
</dbReference>
<evidence type="ECO:0000313" key="3">
    <source>
        <dbReference type="EMBL" id="KAL3426716.1"/>
    </source>
</evidence>
<evidence type="ECO:0000256" key="2">
    <source>
        <dbReference type="ARBA" id="ARBA00022598"/>
    </source>
</evidence>
<dbReference type="SUPFAM" id="SSF56801">
    <property type="entry name" value="Acetyl-CoA synthetase-like"/>
    <property type="match status" value="1"/>
</dbReference>
<evidence type="ECO:0000313" key="4">
    <source>
        <dbReference type="Proteomes" id="UP001629113"/>
    </source>
</evidence>
<sequence length="122" mass="13799">MDNVTDVSIYGVKLDGYDGQMGAAGVTLSSQSPEVEAKFVSELFSFCKARGLPNYALPRLVRLTKQIDINATFKHSKEVLKKRSWNPEQNTDNDRLFWLDGETYKALDPQSWVKITTVKARL</sequence>
<dbReference type="PANTHER" id="PTHR43107:SF20">
    <property type="entry name" value="FATTY ACID TRANSPORTER_ACYL-COA SYNTHETASE (FAT1), PUTATIVE (AFU_ORTHOLOGUE AFUA_2G11360)-RELATED"/>
    <property type="match status" value="1"/>
</dbReference>
<protein>
    <submittedName>
        <fullName evidence="3">Isopenicillin N epimerase component 1</fullName>
    </submittedName>
</protein>
<keyword evidence="2" id="KW-0436">Ligase</keyword>
<comment type="caution">
    <text evidence="3">The sequence shown here is derived from an EMBL/GenBank/DDBJ whole genome shotgun (WGS) entry which is preliminary data.</text>
</comment>
<dbReference type="PANTHER" id="PTHR43107">
    <property type="entry name" value="LONG-CHAIN FATTY ACID TRANSPORT PROTEIN"/>
    <property type="match status" value="1"/>
</dbReference>
<gene>
    <name evidence="3" type="ORF">PVAG01_00225</name>
</gene>
<accession>A0ABR4PTY5</accession>
<organism evidence="3 4">
    <name type="scientific">Phlyctema vagabunda</name>
    <dbReference type="NCBI Taxonomy" id="108571"/>
    <lineage>
        <taxon>Eukaryota</taxon>
        <taxon>Fungi</taxon>
        <taxon>Dikarya</taxon>
        <taxon>Ascomycota</taxon>
        <taxon>Pezizomycotina</taxon>
        <taxon>Leotiomycetes</taxon>
        <taxon>Helotiales</taxon>
        <taxon>Dermateaceae</taxon>
        <taxon>Phlyctema</taxon>
    </lineage>
</organism>
<dbReference type="Proteomes" id="UP001629113">
    <property type="component" value="Unassembled WGS sequence"/>
</dbReference>
<proteinExistence type="inferred from homology"/>